<evidence type="ECO:0000256" key="1">
    <source>
        <dbReference type="ARBA" id="ARBA00005213"/>
    </source>
</evidence>
<name>A0ABX7XC73_9FLAO</name>
<gene>
    <name evidence="4" type="ORF">J9309_11685</name>
</gene>
<dbReference type="RefSeq" id="WP_230476061.1">
    <property type="nucleotide sequence ID" value="NZ_CP072842.1"/>
</dbReference>
<dbReference type="EMBL" id="CP072842">
    <property type="protein sequence ID" value="QTV05419.1"/>
    <property type="molecule type" value="Genomic_DNA"/>
</dbReference>
<dbReference type="PANTHER" id="PTHR47271:SF2">
    <property type="entry name" value="ARGININE DEIMINASE"/>
    <property type="match status" value="1"/>
</dbReference>
<comment type="catalytic activity">
    <reaction evidence="3">
        <text>L-arginine + H2O = L-citrulline + NH4(+)</text>
        <dbReference type="Rhea" id="RHEA:19597"/>
        <dbReference type="ChEBI" id="CHEBI:15377"/>
        <dbReference type="ChEBI" id="CHEBI:28938"/>
        <dbReference type="ChEBI" id="CHEBI:32682"/>
        <dbReference type="ChEBI" id="CHEBI:57743"/>
        <dbReference type="EC" id="3.5.3.6"/>
    </reaction>
</comment>
<keyword evidence="5" id="KW-1185">Reference proteome</keyword>
<organism evidence="4 5">
    <name type="scientific">Faecalibacter bovis</name>
    <dbReference type="NCBI Taxonomy" id="2898187"/>
    <lineage>
        <taxon>Bacteria</taxon>
        <taxon>Pseudomonadati</taxon>
        <taxon>Bacteroidota</taxon>
        <taxon>Flavobacteriia</taxon>
        <taxon>Flavobacteriales</taxon>
        <taxon>Weeksellaceae</taxon>
        <taxon>Faecalibacter</taxon>
    </lineage>
</organism>
<proteinExistence type="predicted"/>
<sequence length="304" mass="35367">MKLNVKNESAKLKVVVLGRAESNGAIPTLEETFDAKSYETVLNNDFPKEEDLVSEMAEFESILKKYDVEVLRPTLIENVNQVFSRDVGFVIDDEFFVSNIIPDRAEEVQAYNQIKEKFKGNKITYLDENIYVEGGDVILYNDYIFVGTYDQPDFKNFKTGRTNIEFVNYIKEKFPNKKVLNFDLKKHDTNPYEGILHLDCTFQPVGKDKAIIYKDGFLFEKDFQILVDIFGQENLFEVTKEEMYWMSPNVFSISENVVVSEKNFTRLNDHLQNIWNISVEPINYRNVSKMGGLLRCSTMPLIRE</sequence>
<evidence type="ECO:0000313" key="5">
    <source>
        <dbReference type="Proteomes" id="UP000672011"/>
    </source>
</evidence>
<evidence type="ECO:0000313" key="4">
    <source>
        <dbReference type="EMBL" id="QTV05419.1"/>
    </source>
</evidence>
<dbReference type="SUPFAM" id="SSF55909">
    <property type="entry name" value="Pentein"/>
    <property type="match status" value="1"/>
</dbReference>
<dbReference type="Gene3D" id="3.75.10.10">
    <property type="entry name" value="L-arginine/glycine Amidinotransferase, Chain A"/>
    <property type="match status" value="1"/>
</dbReference>
<dbReference type="Proteomes" id="UP000672011">
    <property type="component" value="Chromosome"/>
</dbReference>
<reference evidence="5" key="2">
    <citation type="submission" date="2021-04" db="EMBL/GenBank/DDBJ databases">
        <title>Taxonomy of Flavobacteriaceae bacterium ZY171143.</title>
        <authorList>
            <person name="Li F."/>
        </authorList>
    </citation>
    <scope>NUCLEOTIDE SEQUENCE [LARGE SCALE GENOMIC DNA]</scope>
    <source>
        <strain evidence="5">ZY171143</strain>
    </source>
</reference>
<comment type="pathway">
    <text evidence="1">Amino-acid degradation; L-arginine degradation via ADI pathway; carbamoyl phosphate from L-arginine: step 1/2.</text>
</comment>
<reference evidence="4 5" key="1">
    <citation type="journal article" date="2021" name="Int. J. Syst. Evol. Microbiol.">
        <title>Faecalibacter bovis sp. nov., isolated from cow faeces.</title>
        <authorList>
            <person name="Li F."/>
            <person name="Zhao W."/>
            <person name="Hong Q."/>
            <person name="Shao Q."/>
            <person name="Song J."/>
            <person name="Yang S."/>
        </authorList>
    </citation>
    <scope>NUCLEOTIDE SEQUENCE [LARGE SCALE GENOMIC DNA]</scope>
    <source>
        <strain evidence="4 5">ZY171143</strain>
    </source>
</reference>
<dbReference type="PANTHER" id="PTHR47271">
    <property type="entry name" value="ARGININE DEIMINASE"/>
    <property type="match status" value="1"/>
</dbReference>
<dbReference type="Pfam" id="PF19420">
    <property type="entry name" value="DDAH_eukar"/>
    <property type="match status" value="1"/>
</dbReference>
<protein>
    <recommendedName>
        <fullName evidence="2">arginine deiminase</fullName>
        <ecNumber evidence="2">3.5.3.6</ecNumber>
    </recommendedName>
</protein>
<dbReference type="EC" id="3.5.3.6" evidence="2"/>
<evidence type="ECO:0000256" key="2">
    <source>
        <dbReference type="ARBA" id="ARBA00012171"/>
    </source>
</evidence>
<accession>A0ABX7XC73</accession>
<evidence type="ECO:0000256" key="3">
    <source>
        <dbReference type="ARBA" id="ARBA00049429"/>
    </source>
</evidence>